<dbReference type="EMBL" id="CP010070">
    <property type="protein sequence ID" value="AIZ57163.1"/>
    <property type="molecule type" value="Genomic_DNA"/>
</dbReference>
<protein>
    <submittedName>
        <fullName evidence="2">PrmA protein</fullName>
    </submittedName>
</protein>
<gene>
    <name evidence="2" type="primary">prmA</name>
    <name evidence="2" type="ORF">Mpt1_c13010</name>
</gene>
<sequence length="197" mass="22112">MKKKDLEIELEKVPRFEDPDPSLEQYLTPASIAADVLFNAYANGDIRGLKVMDLGCGTGMLSFGSWLLGAGSVVGFDTSRKALDLAISHASSVNADISFKLSDVNDVNEGADTVVMNPPFGCQTRRADRDFLKKAMESAECIYSFHMSETLDFVKEYVKKNNREIVYDKIYKYDIPHTFTFHSKERHSVDIVVVNIR</sequence>
<dbReference type="Proteomes" id="UP000030787">
    <property type="component" value="Chromosome"/>
</dbReference>
<dbReference type="HOGENOM" id="CLU_074702_1_0_2"/>
<dbReference type="InterPro" id="IPR007848">
    <property type="entry name" value="Small_mtfrase_dom"/>
</dbReference>
<dbReference type="SUPFAM" id="SSF53335">
    <property type="entry name" value="S-adenosyl-L-methionine-dependent methyltransferases"/>
    <property type="match status" value="1"/>
</dbReference>
<dbReference type="AlphaFoldDB" id="A0A0A7LDW7"/>
<proteinExistence type="predicted"/>
<dbReference type="STRING" id="1577791.Mpt1_c13010"/>
<dbReference type="InterPro" id="IPR051720">
    <property type="entry name" value="rRNA_MeTrfase/Polyamine_Synth"/>
</dbReference>
<dbReference type="Gene3D" id="3.40.50.150">
    <property type="entry name" value="Vaccinia Virus protein VP39"/>
    <property type="match status" value="1"/>
</dbReference>
<dbReference type="GeneID" id="24818962"/>
<reference evidence="2 3" key="1">
    <citation type="journal article" date="2014" name="Appl. Environ. Microbiol.">
        <title>Comparative Genome Analysis of 'Candidatus Methanoplasma termitum' Indicates a New Mode of Energy Metabolism in the Seventh Order of Methanogens.</title>
        <authorList>
            <person name="Lang K."/>
            <person name="Schuldes J."/>
            <person name="Klingl A."/>
            <person name="Poehlein A."/>
            <person name="Daniel R."/>
            <person name="Brune A."/>
        </authorList>
    </citation>
    <scope>NUCLEOTIDE SEQUENCE [LARGE SCALE GENOMIC DNA]</scope>
    <source>
        <strain evidence="3">Mpt1</strain>
    </source>
</reference>
<dbReference type="KEGG" id="mear:Mpt1_c13010"/>
<dbReference type="OrthoDB" id="31271at2157"/>
<dbReference type="GO" id="GO:0016740">
    <property type="term" value="F:transferase activity"/>
    <property type="evidence" value="ECO:0007669"/>
    <property type="project" value="UniProtKB-ARBA"/>
</dbReference>
<keyword evidence="3" id="KW-1185">Reference proteome</keyword>
<evidence type="ECO:0000313" key="3">
    <source>
        <dbReference type="Proteomes" id="UP000030787"/>
    </source>
</evidence>
<organism evidence="2 3">
    <name type="scientific">Candidatus Methanoplasma termitum</name>
    <dbReference type="NCBI Taxonomy" id="1577791"/>
    <lineage>
        <taxon>Archaea</taxon>
        <taxon>Methanobacteriati</taxon>
        <taxon>Thermoplasmatota</taxon>
        <taxon>Thermoplasmata</taxon>
        <taxon>Methanomassiliicoccales</taxon>
        <taxon>Methanomassiliicoccaceae</taxon>
        <taxon>Candidatus Methanoplasma</taxon>
    </lineage>
</organism>
<evidence type="ECO:0000313" key="2">
    <source>
        <dbReference type="EMBL" id="AIZ57163.1"/>
    </source>
</evidence>
<dbReference type="Pfam" id="PF05175">
    <property type="entry name" value="MTS"/>
    <property type="match status" value="1"/>
</dbReference>
<dbReference type="PANTHER" id="PTHR23290:SF0">
    <property type="entry name" value="RRNA N6-ADENOSINE-METHYLTRANSFERASE METTL5"/>
    <property type="match status" value="1"/>
</dbReference>
<dbReference type="PANTHER" id="PTHR23290">
    <property type="entry name" value="RRNA N6-ADENOSINE-METHYLTRANSFERASE METTL5"/>
    <property type="match status" value="1"/>
</dbReference>
<name>A0A0A7LDW7_9ARCH</name>
<evidence type="ECO:0000259" key="1">
    <source>
        <dbReference type="Pfam" id="PF05175"/>
    </source>
</evidence>
<dbReference type="CDD" id="cd02440">
    <property type="entry name" value="AdoMet_MTases"/>
    <property type="match status" value="1"/>
</dbReference>
<accession>A0A0A7LDW7</accession>
<feature type="domain" description="Methyltransferase small" evidence="1">
    <location>
        <begin position="47"/>
        <end position="135"/>
    </location>
</feature>
<dbReference type="RefSeq" id="WP_048113246.1">
    <property type="nucleotide sequence ID" value="NZ_CP010070.1"/>
</dbReference>
<dbReference type="InterPro" id="IPR029063">
    <property type="entry name" value="SAM-dependent_MTases_sf"/>
</dbReference>